<feature type="domain" description="Gfo/Idh/MocA-like oxidoreductase N-terminal" evidence="11">
    <location>
        <begin position="7"/>
        <end position="124"/>
    </location>
</feature>
<dbReference type="Pfam" id="PF22725">
    <property type="entry name" value="GFO_IDH_MocA_C3"/>
    <property type="match status" value="1"/>
</dbReference>
<reference evidence="13 14" key="1">
    <citation type="submission" date="2022-05" db="EMBL/GenBank/DDBJ databases">
        <authorList>
            <consortium name="Genoscope - CEA"/>
            <person name="William W."/>
        </authorList>
    </citation>
    <scope>NUCLEOTIDE SEQUENCE [LARGE SCALE GENOMIC DNA]</scope>
</reference>
<dbReference type="SUPFAM" id="SSF55347">
    <property type="entry name" value="Glyceraldehyde-3-phosphate dehydrogenase-like, C-terminal domain"/>
    <property type="match status" value="1"/>
</dbReference>
<evidence type="ECO:0000256" key="3">
    <source>
        <dbReference type="ARBA" id="ARBA00038853"/>
    </source>
</evidence>
<comment type="caution">
    <text evidence="13">The sequence shown here is derived from an EMBL/GenBank/DDBJ whole genome shotgun (WGS) entry which is preliminary data.</text>
</comment>
<evidence type="ECO:0000256" key="10">
    <source>
        <dbReference type="ARBA" id="ARBA00049233"/>
    </source>
</evidence>
<evidence type="ECO:0000256" key="8">
    <source>
        <dbReference type="ARBA" id="ARBA00043025"/>
    </source>
</evidence>
<organism evidence="13 14">
    <name type="scientific">Pocillopora meandrina</name>
    <dbReference type="NCBI Taxonomy" id="46732"/>
    <lineage>
        <taxon>Eukaryota</taxon>
        <taxon>Metazoa</taxon>
        <taxon>Cnidaria</taxon>
        <taxon>Anthozoa</taxon>
        <taxon>Hexacorallia</taxon>
        <taxon>Scleractinia</taxon>
        <taxon>Astrocoeniina</taxon>
        <taxon>Pocilloporidae</taxon>
        <taxon>Pocillopora</taxon>
    </lineage>
</organism>
<comment type="catalytic activity">
    <reaction evidence="10">
        <text>D-xylose + NADP(+) = D-xylono-1,5-lactone + NADPH + H(+)</text>
        <dbReference type="Rhea" id="RHEA:22000"/>
        <dbReference type="ChEBI" id="CHEBI:15378"/>
        <dbReference type="ChEBI" id="CHEBI:15867"/>
        <dbReference type="ChEBI" id="CHEBI:53455"/>
        <dbReference type="ChEBI" id="CHEBI:57783"/>
        <dbReference type="ChEBI" id="CHEBI:58349"/>
        <dbReference type="EC" id="1.1.1.179"/>
    </reaction>
</comment>
<dbReference type="Gene3D" id="3.30.360.10">
    <property type="entry name" value="Dihydrodipicolinate Reductase, domain 2"/>
    <property type="match status" value="1"/>
</dbReference>
<dbReference type="Pfam" id="PF01408">
    <property type="entry name" value="GFO_IDH_MocA"/>
    <property type="match status" value="1"/>
</dbReference>
<dbReference type="PANTHER" id="PTHR22604">
    <property type="entry name" value="OXIDOREDUCTASES"/>
    <property type="match status" value="1"/>
</dbReference>
<dbReference type="Gene3D" id="3.40.50.720">
    <property type="entry name" value="NAD(P)-binding Rossmann-like Domain"/>
    <property type="match status" value="1"/>
</dbReference>
<evidence type="ECO:0000256" key="4">
    <source>
        <dbReference type="ARBA" id="ARBA00038984"/>
    </source>
</evidence>
<evidence type="ECO:0000256" key="2">
    <source>
        <dbReference type="ARBA" id="ARBA00023002"/>
    </source>
</evidence>
<comment type="catalytic activity">
    <reaction evidence="9">
        <text>(1R,2R)-1,2-dihydrobenzene-1,2-diol + NADP(+) = catechol + NADPH + H(+)</text>
        <dbReference type="Rhea" id="RHEA:16729"/>
        <dbReference type="ChEBI" id="CHEBI:10702"/>
        <dbReference type="ChEBI" id="CHEBI:15378"/>
        <dbReference type="ChEBI" id="CHEBI:18135"/>
        <dbReference type="ChEBI" id="CHEBI:57783"/>
        <dbReference type="ChEBI" id="CHEBI:58349"/>
        <dbReference type="EC" id="1.3.1.20"/>
    </reaction>
</comment>
<keyword evidence="2" id="KW-0560">Oxidoreductase</keyword>
<evidence type="ECO:0000256" key="6">
    <source>
        <dbReference type="ARBA" id="ARBA00042926"/>
    </source>
</evidence>
<dbReference type="EC" id="1.3.1.20" evidence="3"/>
<dbReference type="AlphaFoldDB" id="A0AAU9X201"/>
<comment type="similarity">
    <text evidence="1">Belongs to the Gfo/Idh/MocA family.</text>
</comment>
<dbReference type="InterPro" id="IPR036291">
    <property type="entry name" value="NAD(P)-bd_dom_sf"/>
</dbReference>
<dbReference type="PANTHER" id="PTHR22604:SF105">
    <property type="entry name" value="TRANS-1,2-DIHYDROBENZENE-1,2-DIOL DEHYDROGENASE"/>
    <property type="match status" value="1"/>
</dbReference>
<keyword evidence="14" id="KW-1185">Reference proteome</keyword>
<dbReference type="EC" id="1.1.1.179" evidence="4"/>
<evidence type="ECO:0000256" key="1">
    <source>
        <dbReference type="ARBA" id="ARBA00010928"/>
    </source>
</evidence>
<name>A0AAU9X201_9CNID</name>
<dbReference type="InterPro" id="IPR055170">
    <property type="entry name" value="GFO_IDH_MocA-like_dom"/>
</dbReference>
<proteinExistence type="inferred from homology"/>
<evidence type="ECO:0000259" key="12">
    <source>
        <dbReference type="Pfam" id="PF22725"/>
    </source>
</evidence>
<evidence type="ECO:0000256" key="5">
    <source>
        <dbReference type="ARBA" id="ARBA00040603"/>
    </source>
</evidence>
<dbReference type="InterPro" id="IPR050984">
    <property type="entry name" value="Gfo/Idh/MocA_domain"/>
</dbReference>
<dbReference type="EMBL" id="CALNXJ010000028">
    <property type="protein sequence ID" value="CAH3133943.1"/>
    <property type="molecule type" value="Genomic_DNA"/>
</dbReference>
<gene>
    <name evidence="13" type="ORF">PMEA_00015609</name>
</gene>
<accession>A0AAU9X201</accession>
<dbReference type="GO" id="GO:0047837">
    <property type="term" value="F:D-xylose 1-dehydrogenase (NADP+) activity"/>
    <property type="evidence" value="ECO:0007669"/>
    <property type="project" value="UniProtKB-EC"/>
</dbReference>
<sequence length="336" mass="37104">MASNSTRWGIMGASRIAHDFMVALKTLPEIEHTVVAVSSRSLERATEFAVRHKIAKAYGSYKELAEDEDVEVVYVGTIHPEHALLCKLALSHGKHVLCEKPITLNLKNTKELFDLAKVKGLFIMEALWTRFFPLYAEVKNLVDSNILGEIRVAMVSFGISADHVERLQDPAMGGGALLDVGIYCLNIVDMIFGGQEPTSISAMGQKTPAGVDSTVTITMLYAENRTASLTISMAAQLPNEAVFAGSQGSLTIHSPFHCATKFTSPAGTKEYPLPKPSMPLNFVNSTGMRYEIEAVRKSLLSSETQNSTMPWSTTERIFRWMDEIRRQLGVVYKEDI</sequence>
<evidence type="ECO:0000256" key="7">
    <source>
        <dbReference type="ARBA" id="ARBA00042988"/>
    </source>
</evidence>
<evidence type="ECO:0000313" key="14">
    <source>
        <dbReference type="Proteomes" id="UP001159428"/>
    </source>
</evidence>
<evidence type="ECO:0000313" key="13">
    <source>
        <dbReference type="EMBL" id="CAH3133943.1"/>
    </source>
</evidence>
<dbReference type="SUPFAM" id="SSF51735">
    <property type="entry name" value="NAD(P)-binding Rossmann-fold domains"/>
    <property type="match status" value="1"/>
</dbReference>
<feature type="domain" description="GFO/IDH/MocA-like oxidoreductase" evidence="12">
    <location>
        <begin position="135"/>
        <end position="250"/>
    </location>
</feature>
<evidence type="ECO:0000259" key="11">
    <source>
        <dbReference type="Pfam" id="PF01408"/>
    </source>
</evidence>
<dbReference type="GO" id="GO:0047115">
    <property type="term" value="F:trans-1,2-dihydrobenzene-1,2-diol dehydrogenase activity"/>
    <property type="evidence" value="ECO:0007669"/>
    <property type="project" value="UniProtKB-EC"/>
</dbReference>
<evidence type="ECO:0000256" key="9">
    <source>
        <dbReference type="ARBA" id="ARBA00047423"/>
    </source>
</evidence>
<protein>
    <recommendedName>
        <fullName evidence="5">Trans-1,2-dihydrobenzene-1,2-diol dehydrogenase</fullName>
        <ecNumber evidence="4">1.1.1.179</ecNumber>
        <ecNumber evidence="3">1.3.1.20</ecNumber>
    </recommendedName>
    <alternativeName>
        <fullName evidence="8">D-xylose 1-dehydrogenase</fullName>
    </alternativeName>
    <alternativeName>
        <fullName evidence="7">D-xylose-NADP dehydrogenase</fullName>
    </alternativeName>
    <alternativeName>
        <fullName evidence="6">Dimeric dihydrodiol dehydrogenase</fullName>
    </alternativeName>
</protein>
<dbReference type="Proteomes" id="UP001159428">
    <property type="component" value="Unassembled WGS sequence"/>
</dbReference>
<dbReference type="InterPro" id="IPR000683">
    <property type="entry name" value="Gfo/Idh/MocA-like_OxRdtase_N"/>
</dbReference>
<dbReference type="GO" id="GO:0000166">
    <property type="term" value="F:nucleotide binding"/>
    <property type="evidence" value="ECO:0007669"/>
    <property type="project" value="InterPro"/>
</dbReference>